<protein>
    <submittedName>
        <fullName evidence="1">YjbH domain-containing protein</fullName>
    </submittedName>
</protein>
<gene>
    <name evidence="1" type="ORF">PXK24_18045</name>
</gene>
<organism evidence="1 2">
    <name type="scientific">Phaeobacter gallaeciensis</name>
    <dbReference type="NCBI Taxonomy" id="60890"/>
    <lineage>
        <taxon>Bacteria</taxon>
        <taxon>Pseudomonadati</taxon>
        <taxon>Pseudomonadota</taxon>
        <taxon>Alphaproteobacteria</taxon>
        <taxon>Rhodobacterales</taxon>
        <taxon>Roseobacteraceae</taxon>
        <taxon>Phaeobacter</taxon>
    </lineage>
</organism>
<name>A0ABD4XEV9_9RHOB</name>
<dbReference type="Pfam" id="PF06082">
    <property type="entry name" value="YjbH"/>
    <property type="match status" value="1"/>
</dbReference>
<dbReference type="RefSeq" id="WP_274840043.1">
    <property type="nucleotide sequence ID" value="NZ_JARCJF010000011.1"/>
</dbReference>
<evidence type="ECO:0000313" key="1">
    <source>
        <dbReference type="EMBL" id="MDE4167602.1"/>
    </source>
</evidence>
<comment type="caution">
    <text evidence="1">The sequence shown here is derived from an EMBL/GenBank/DDBJ whole genome shotgun (WGS) entry which is preliminary data.</text>
</comment>
<dbReference type="InterPro" id="IPR010344">
    <property type="entry name" value="YbjH"/>
</dbReference>
<reference evidence="1 2" key="1">
    <citation type="submission" date="2023-02" db="EMBL/GenBank/DDBJ databases">
        <title>Population genomics of bacteria associated with diatom.</title>
        <authorList>
            <person name="Xie J."/>
            <person name="Wang H."/>
        </authorList>
    </citation>
    <scope>NUCLEOTIDE SEQUENCE [LARGE SCALE GENOMIC DNA]</scope>
    <source>
        <strain evidence="1 2">PT47_8</strain>
    </source>
</reference>
<dbReference type="EMBL" id="JARCJK010000011">
    <property type="protein sequence ID" value="MDE4167602.1"/>
    <property type="molecule type" value="Genomic_DNA"/>
</dbReference>
<evidence type="ECO:0000313" key="2">
    <source>
        <dbReference type="Proteomes" id="UP001218364"/>
    </source>
</evidence>
<dbReference type="AlphaFoldDB" id="A0ABD4XEV9"/>
<accession>A0ABD4XEV9</accession>
<sequence length="757" mass="83773">MTSSRRYTFRRVWPSFAGPGTSGLSAAIIAGICAGASGALAQDSTTAPGFATAAQVDNFDAPSLEPPAAPGLNFYGTPGLMDMPSAEMLPDGHFATTFSWFGGQSRYNLTFQALPWLSASFRYNGIRNLNLFGFNTYYDRGFDVRFRLLRERRYLPELTMGLQDFAGTGVYAAEYLVATKRIETPPLRFGGAAGRSPGQLKVSAGLGWGRLGSYGAVGNIGGKRPSFVGGGTGGNLSYDQWFRGDFAPFAGIEWQANERWSVKAEYSSDAYVTETRISNVFERKSQVNYGLEYQWSKTTRIGAYYMYGSELGITAQFQLKPRHPIIATQVPAPAPIVPRSQWATKEEHWSQDWTESEYKRTRFRDLVAEGLKPHGLILEAIDLKGTEAEVRFRNPRYRSYAIAVGRVARTMALTLPPSIETFRIIPVRSGMGVSATVIRRSDLEELEFSPEASDGLMAVAAVTGAGPLPETAIFSEELYPAFTRSISPYAAPAYFDPARPFRLDVGVDFAAGYSPAPGWRIAGTIRQRAWGNVQDGRASNSVLPHVRTDQSFYAQYGTTLENLYVDRSWQPRRNVYARLRAGLFESMYGGLSGEVLWKPVSSPLALGVEANYVIQRDYDQRLSFRDYKTFTGHASAYLELGESYQAQVDVGRYLAGDYGGTFSLFREFENGFKVGGFFTLTNVSAAEFGEGSFDKGFYFRIPLGWLLGKETRNAYGLTIRPIQRDGGQRVGGVGGLYGDVRTAHRRSLQAQRARFWE</sequence>
<dbReference type="Proteomes" id="UP001218364">
    <property type="component" value="Unassembled WGS sequence"/>
</dbReference>
<proteinExistence type="predicted"/>